<accession>A0ABZ0XSQ5</accession>
<dbReference type="CDD" id="cd17580">
    <property type="entry name" value="REC_2_DhkD-like"/>
    <property type="match status" value="1"/>
</dbReference>
<dbReference type="Pfam" id="PF00072">
    <property type="entry name" value="Response_reg"/>
    <property type="match status" value="2"/>
</dbReference>
<organism evidence="10 11">
    <name type="scientific">Duganella zoogloeoides</name>
    <dbReference type="NCBI Taxonomy" id="75659"/>
    <lineage>
        <taxon>Bacteria</taxon>
        <taxon>Pseudomonadati</taxon>
        <taxon>Pseudomonadota</taxon>
        <taxon>Betaproteobacteria</taxon>
        <taxon>Burkholderiales</taxon>
        <taxon>Oxalobacteraceae</taxon>
        <taxon>Telluria group</taxon>
        <taxon>Duganella</taxon>
    </lineage>
</organism>
<keyword evidence="11" id="KW-1185">Reference proteome</keyword>
<dbReference type="InterPro" id="IPR000014">
    <property type="entry name" value="PAS"/>
</dbReference>
<sequence length="1434" mass="155895">MEQQGAMAQVAGQAMTDDLGWLAGGGDMGELIRSMDWSTTPLGPVAGWPQSLRTSVSLCLSSTFPMLVAWGPEDVQIYNDAYRPICGAKHPQSMGEPFKICWATALPVVGDAFDRAHAGEGVYIRDQRMFLDRYGYMEEAFMTFSFSPIRAESGHVGGIFHPISEGTAAVLDARRTQNLRDLTGHIALARTGDELARLMVYDSDTLAMDVPFMLLYQLDGNGQTLTLRSQVGLPDSSVLAPAEAALHSHGGWDFAAALAAGGSYRMEDLAARFGAFDCAPYEEAPHTAMVLPLTVAGQERPYGFLVAGVSARRALDAAYLNFYELLRGAFNTAIGNVLAYEQEQRRAAALAEIDKAKTAFFSNVSHEFRTPLTLILGPLEDALADTAEPLSPRQRERIDLTNRNALRLLKLVNSLLDFSRIEAGRVQARFAPVDLAQLTANLASVFEAAMDKAGLAYRVETAPLSEPVFIDLDMWEKIVFNLLSNAFKFTMHGGVAVRLEQTKTGARLTVRDTGAGIPAAELPRIFERFHRVEGVQGRSYEGTGIGLALIQELVRLHGGAIAAESTLGEGTTFTVEIPFGSSHLPAQYVVARSDSSTGERMGSAFVEEALRWLPDSALPDASAEPGLETGVEPGVEPGAEAGTPAGAAPAATAVTVVLPPLQRPRILVADDNQDMRGYVRSLLEREFTVETCADGQDALDTVRRNPPDLLLSDVMMPRLDGFALLKTIRADEDIRHVPVILLSARAGEEARLEGLEAGADDYLVKPFSANELLARVRNHIEQARERQQATLTLREREEYFRSLVNASPAMFWTTDEYHQCTFLSQRWSDYTGRSLEQDLGRGWMELIHPDDAAAVAHAYTAACDRNRSFSIDYRLRDRVGGYRWVIDAGAPRFGHDGRLLGYIGTVIDVHERRILQDRFANVTRASGIGVWYADSPLSTMQANAQLRTQFALPADGLVPVSQFYQRVHPEDRARLEDEFQRAMVEGEGYEAEFRVAPAPGQTTPRWIRMIAWSQHDEQGGMIHFDGVTLDVTDQKSGESELRSKAGELSQANQAQREFLVTLAHELRNPLAPIRSGLEMMRAQQLAHEEIERIRAMMERQVGHLVHLVDDLLDLARIARGKEVLVFGPADLNTIVRNAVELSTPLIDVRHHRLKISVSDNPLPLWLDAQRIAQVIGNLLNNAAKYTPEYGAIELRAAVADGELTVSVSDNGVGIPADALGSVFDMFTQVPGSEAQAQGGLGIGLNLVRRLTELHGGKVSAHSAGAGLGSTFTLHLPVMLPAMQSLLAAQTPPAATLAPPAPQRVDAASNTSLRVLVVDDNVDAAETLSALFEIKGHTVATVHDGIDAVGRAQSFLPQVVFLDIGLPGMNGYDVARALRAQPGLAGVVLVALTGWGTDADRLKSGAAGFDHHLTKPVSFDEIVRLMADLAGRVGT</sequence>
<gene>
    <name evidence="10" type="ORF">SR858_16050</name>
</gene>
<dbReference type="Pfam" id="PF02518">
    <property type="entry name" value="HATPase_c"/>
    <property type="match status" value="2"/>
</dbReference>
<dbReference type="InterPro" id="IPR003594">
    <property type="entry name" value="HATPase_dom"/>
</dbReference>
<feature type="domain" description="Response regulatory" evidence="7">
    <location>
        <begin position="665"/>
        <end position="780"/>
    </location>
</feature>
<dbReference type="InterPro" id="IPR011006">
    <property type="entry name" value="CheY-like_superfamily"/>
</dbReference>
<dbReference type="Gene3D" id="3.30.450.20">
    <property type="entry name" value="PAS domain"/>
    <property type="match status" value="3"/>
</dbReference>
<dbReference type="SMART" id="SM00091">
    <property type="entry name" value="PAS"/>
    <property type="match status" value="2"/>
</dbReference>
<dbReference type="Pfam" id="PF08447">
    <property type="entry name" value="PAS_3"/>
    <property type="match status" value="2"/>
</dbReference>
<feature type="modified residue" description="4-aspartylphosphate" evidence="4">
    <location>
        <position position="713"/>
    </location>
</feature>
<evidence type="ECO:0000256" key="2">
    <source>
        <dbReference type="ARBA" id="ARBA00012438"/>
    </source>
</evidence>
<dbReference type="SMART" id="SM00388">
    <property type="entry name" value="HisKA"/>
    <property type="match status" value="2"/>
</dbReference>
<feature type="domain" description="Histidine kinase" evidence="6">
    <location>
        <begin position="363"/>
        <end position="581"/>
    </location>
</feature>
<dbReference type="SUPFAM" id="SSF55785">
    <property type="entry name" value="PYP-like sensor domain (PAS domain)"/>
    <property type="match status" value="2"/>
</dbReference>
<dbReference type="Proteomes" id="UP001326110">
    <property type="component" value="Chromosome"/>
</dbReference>
<dbReference type="SMART" id="SM00448">
    <property type="entry name" value="REC"/>
    <property type="match status" value="2"/>
</dbReference>
<dbReference type="PANTHER" id="PTHR43547">
    <property type="entry name" value="TWO-COMPONENT HISTIDINE KINASE"/>
    <property type="match status" value="1"/>
</dbReference>
<keyword evidence="3 4" id="KW-0597">Phosphoprotein</keyword>
<dbReference type="InterPro" id="IPR035965">
    <property type="entry name" value="PAS-like_dom_sf"/>
</dbReference>
<dbReference type="Gene3D" id="3.30.450.40">
    <property type="match status" value="1"/>
</dbReference>
<dbReference type="InterPro" id="IPR005467">
    <property type="entry name" value="His_kinase_dom"/>
</dbReference>
<dbReference type="Pfam" id="PF00512">
    <property type="entry name" value="HisKA"/>
    <property type="match status" value="2"/>
</dbReference>
<name>A0ABZ0XSQ5_9BURK</name>
<dbReference type="SMART" id="SM00387">
    <property type="entry name" value="HATPase_c"/>
    <property type="match status" value="2"/>
</dbReference>
<comment type="catalytic activity">
    <reaction evidence="1">
        <text>ATP + protein L-histidine = ADP + protein N-phospho-L-histidine.</text>
        <dbReference type="EC" id="2.7.13.3"/>
    </reaction>
</comment>
<dbReference type="PROSITE" id="PS50113">
    <property type="entry name" value="PAC"/>
    <property type="match status" value="2"/>
</dbReference>
<protein>
    <recommendedName>
        <fullName evidence="2">histidine kinase</fullName>
        <ecNumber evidence="2">2.7.13.3</ecNumber>
    </recommendedName>
</protein>
<evidence type="ECO:0000256" key="4">
    <source>
        <dbReference type="PROSITE-ProRule" id="PRU00169"/>
    </source>
</evidence>
<dbReference type="CDD" id="cd16922">
    <property type="entry name" value="HATPase_EvgS-ArcB-TorS-like"/>
    <property type="match status" value="1"/>
</dbReference>
<dbReference type="InterPro" id="IPR013655">
    <property type="entry name" value="PAS_fold_3"/>
</dbReference>
<dbReference type="SUPFAM" id="SSF55874">
    <property type="entry name" value="ATPase domain of HSP90 chaperone/DNA topoisomerase II/histidine kinase"/>
    <property type="match status" value="2"/>
</dbReference>
<dbReference type="Gene3D" id="3.30.565.10">
    <property type="entry name" value="Histidine kinase-like ATPase, C-terminal domain"/>
    <property type="match status" value="2"/>
</dbReference>
<feature type="domain" description="PAC" evidence="9">
    <location>
        <begin position="869"/>
        <end position="921"/>
    </location>
</feature>
<feature type="domain" description="Histidine kinase" evidence="6">
    <location>
        <begin position="1061"/>
        <end position="1279"/>
    </location>
</feature>
<dbReference type="PANTHER" id="PTHR43547:SF2">
    <property type="entry name" value="HYBRID SIGNAL TRANSDUCTION HISTIDINE KINASE C"/>
    <property type="match status" value="1"/>
</dbReference>
<dbReference type="PROSITE" id="PS50109">
    <property type="entry name" value="HIS_KIN"/>
    <property type="match status" value="2"/>
</dbReference>
<dbReference type="InterPro" id="IPR036097">
    <property type="entry name" value="HisK_dim/P_sf"/>
</dbReference>
<dbReference type="InterPro" id="IPR003661">
    <property type="entry name" value="HisK_dim/P_dom"/>
</dbReference>
<dbReference type="InterPro" id="IPR001610">
    <property type="entry name" value="PAC"/>
</dbReference>
<dbReference type="SUPFAM" id="SSF52172">
    <property type="entry name" value="CheY-like"/>
    <property type="match status" value="2"/>
</dbReference>
<evidence type="ECO:0000256" key="3">
    <source>
        <dbReference type="ARBA" id="ARBA00022553"/>
    </source>
</evidence>
<dbReference type="RefSeq" id="WP_322533665.1">
    <property type="nucleotide sequence ID" value="NZ_CP140152.1"/>
</dbReference>
<feature type="region of interest" description="Disordered" evidence="5">
    <location>
        <begin position="617"/>
        <end position="647"/>
    </location>
</feature>
<evidence type="ECO:0000259" key="7">
    <source>
        <dbReference type="PROSITE" id="PS50110"/>
    </source>
</evidence>
<keyword evidence="10" id="KW-0067">ATP-binding</keyword>
<dbReference type="SMART" id="SM00086">
    <property type="entry name" value="PAC"/>
    <property type="match status" value="2"/>
</dbReference>
<dbReference type="CDD" id="cd17574">
    <property type="entry name" value="REC_OmpR"/>
    <property type="match status" value="1"/>
</dbReference>
<feature type="compositionally biased region" description="Low complexity" evidence="5">
    <location>
        <begin position="624"/>
        <end position="647"/>
    </location>
</feature>
<dbReference type="NCBIfam" id="TIGR00229">
    <property type="entry name" value="sensory_box"/>
    <property type="match status" value="1"/>
</dbReference>
<feature type="domain" description="PAS" evidence="8">
    <location>
        <begin position="796"/>
        <end position="866"/>
    </location>
</feature>
<feature type="modified residue" description="4-aspartylphosphate" evidence="4">
    <location>
        <position position="1362"/>
    </location>
</feature>
<evidence type="ECO:0000259" key="8">
    <source>
        <dbReference type="PROSITE" id="PS50112"/>
    </source>
</evidence>
<evidence type="ECO:0000259" key="6">
    <source>
        <dbReference type="PROSITE" id="PS50109"/>
    </source>
</evidence>
<dbReference type="InterPro" id="IPR029016">
    <property type="entry name" value="GAF-like_dom_sf"/>
</dbReference>
<dbReference type="Gene3D" id="1.10.287.130">
    <property type="match status" value="2"/>
</dbReference>
<dbReference type="PROSITE" id="PS50112">
    <property type="entry name" value="PAS"/>
    <property type="match status" value="2"/>
</dbReference>
<feature type="domain" description="Response regulatory" evidence="7">
    <location>
        <begin position="1313"/>
        <end position="1429"/>
    </location>
</feature>
<feature type="domain" description="PAC" evidence="9">
    <location>
        <begin position="989"/>
        <end position="1043"/>
    </location>
</feature>
<dbReference type="PRINTS" id="PR00344">
    <property type="entry name" value="BCTRLSENSOR"/>
</dbReference>
<evidence type="ECO:0000259" key="9">
    <source>
        <dbReference type="PROSITE" id="PS50113"/>
    </source>
</evidence>
<dbReference type="InterPro" id="IPR036890">
    <property type="entry name" value="HATPase_C_sf"/>
</dbReference>
<dbReference type="InterPro" id="IPR000700">
    <property type="entry name" value="PAS-assoc_C"/>
</dbReference>
<keyword evidence="10" id="KW-0547">Nucleotide-binding</keyword>
<proteinExistence type="predicted"/>
<dbReference type="Gene3D" id="3.40.50.2300">
    <property type="match status" value="2"/>
</dbReference>
<evidence type="ECO:0000256" key="1">
    <source>
        <dbReference type="ARBA" id="ARBA00000085"/>
    </source>
</evidence>
<reference evidence="10 11" key="1">
    <citation type="submission" date="2023-11" db="EMBL/GenBank/DDBJ databases">
        <title>MicrobeMod: A computational toolkit for identifying prokaryotic methylation and restriction-modification with nanopore sequencing.</title>
        <authorList>
            <person name="Crits-Christoph A."/>
            <person name="Kang S.C."/>
            <person name="Lee H."/>
            <person name="Ostrov N."/>
        </authorList>
    </citation>
    <scope>NUCLEOTIDE SEQUENCE [LARGE SCALE GENOMIC DNA]</scope>
    <source>
        <strain evidence="10 11">ATCC 25935</strain>
    </source>
</reference>
<dbReference type="InterPro" id="IPR004358">
    <property type="entry name" value="Sig_transdc_His_kin-like_C"/>
</dbReference>
<evidence type="ECO:0000256" key="5">
    <source>
        <dbReference type="SAM" id="MobiDB-lite"/>
    </source>
</evidence>
<dbReference type="PROSITE" id="PS50110">
    <property type="entry name" value="RESPONSE_REGULATORY"/>
    <property type="match status" value="2"/>
</dbReference>
<dbReference type="InterPro" id="IPR001789">
    <property type="entry name" value="Sig_transdc_resp-reg_receiver"/>
</dbReference>
<dbReference type="SUPFAM" id="SSF55781">
    <property type="entry name" value="GAF domain-like"/>
    <property type="match status" value="1"/>
</dbReference>
<dbReference type="SUPFAM" id="SSF47384">
    <property type="entry name" value="Homodimeric domain of signal transducing histidine kinase"/>
    <property type="match status" value="2"/>
</dbReference>
<dbReference type="CDD" id="cd00082">
    <property type="entry name" value="HisKA"/>
    <property type="match status" value="2"/>
</dbReference>
<dbReference type="GO" id="GO:0005524">
    <property type="term" value="F:ATP binding"/>
    <property type="evidence" value="ECO:0007669"/>
    <property type="project" value="UniProtKB-KW"/>
</dbReference>
<evidence type="ECO:0000313" key="11">
    <source>
        <dbReference type="Proteomes" id="UP001326110"/>
    </source>
</evidence>
<dbReference type="CDD" id="cd00130">
    <property type="entry name" value="PAS"/>
    <property type="match status" value="2"/>
</dbReference>
<evidence type="ECO:0000313" key="10">
    <source>
        <dbReference type="EMBL" id="WQH02588.1"/>
    </source>
</evidence>
<dbReference type="EC" id="2.7.13.3" evidence="2"/>
<feature type="domain" description="PAS" evidence="8">
    <location>
        <begin position="915"/>
        <end position="986"/>
    </location>
</feature>
<dbReference type="EMBL" id="CP140152">
    <property type="protein sequence ID" value="WQH02588.1"/>
    <property type="molecule type" value="Genomic_DNA"/>
</dbReference>